<evidence type="ECO:0000259" key="2">
    <source>
        <dbReference type="Pfam" id="PF12773"/>
    </source>
</evidence>
<dbReference type="EMBL" id="SLUN01000027">
    <property type="protein sequence ID" value="TCL62190.1"/>
    <property type="molecule type" value="Genomic_DNA"/>
</dbReference>
<dbReference type="RefSeq" id="WP_243663024.1">
    <property type="nucleotide sequence ID" value="NZ_SLUN01000027.1"/>
</dbReference>
<name>A0A4R1R9E7_HYDET</name>
<keyword evidence="4" id="KW-1185">Reference proteome</keyword>
<evidence type="ECO:0000313" key="4">
    <source>
        <dbReference type="Proteomes" id="UP000295008"/>
    </source>
</evidence>
<reference evidence="3 4" key="1">
    <citation type="submission" date="2019-03" db="EMBL/GenBank/DDBJ databases">
        <title>Genomic Encyclopedia of Type Strains, Phase IV (KMG-IV): sequencing the most valuable type-strain genomes for metagenomic binning, comparative biology and taxonomic classification.</title>
        <authorList>
            <person name="Goeker M."/>
        </authorList>
    </citation>
    <scope>NUCLEOTIDE SEQUENCE [LARGE SCALE GENOMIC DNA]</scope>
    <source>
        <strain evidence="3 4">LX-B</strain>
    </source>
</reference>
<dbReference type="InterPro" id="IPR025874">
    <property type="entry name" value="DZR"/>
</dbReference>
<dbReference type="Proteomes" id="UP000295008">
    <property type="component" value="Unassembled WGS sequence"/>
</dbReference>
<feature type="region of interest" description="Disordered" evidence="1">
    <location>
        <begin position="15"/>
        <end position="34"/>
    </location>
</feature>
<sequence>MDFLEDLFEGLERKKHKQRGDDYKRHGMPAEPVGHDNLSVEAGGTCHQCSNRLQPSFKFCPECGAKVPQPRFCTHCGTKLAETGAFCPGCGEKV</sequence>
<gene>
    <name evidence="3" type="ORF">EDC14_102741</name>
</gene>
<organism evidence="3 4">
    <name type="scientific">Hydrogenispora ethanolica</name>
    <dbReference type="NCBI Taxonomy" id="1082276"/>
    <lineage>
        <taxon>Bacteria</taxon>
        <taxon>Bacillati</taxon>
        <taxon>Bacillota</taxon>
        <taxon>Hydrogenispora</taxon>
    </lineage>
</organism>
<protein>
    <submittedName>
        <fullName evidence="3">Double zinc ribbon protein</fullName>
    </submittedName>
</protein>
<evidence type="ECO:0000313" key="3">
    <source>
        <dbReference type="EMBL" id="TCL62190.1"/>
    </source>
</evidence>
<evidence type="ECO:0000256" key="1">
    <source>
        <dbReference type="SAM" id="MobiDB-lite"/>
    </source>
</evidence>
<accession>A0A4R1R9E7</accession>
<dbReference type="Pfam" id="PF12773">
    <property type="entry name" value="DZR"/>
    <property type="match status" value="1"/>
</dbReference>
<proteinExistence type="predicted"/>
<dbReference type="AlphaFoldDB" id="A0A4R1R9E7"/>
<comment type="caution">
    <text evidence="3">The sequence shown here is derived from an EMBL/GenBank/DDBJ whole genome shotgun (WGS) entry which is preliminary data.</text>
</comment>
<feature type="domain" description="DZANK-type" evidence="2">
    <location>
        <begin position="46"/>
        <end position="91"/>
    </location>
</feature>